<evidence type="ECO:0000313" key="14">
    <source>
        <dbReference type="Proteomes" id="UP000386575"/>
    </source>
</evidence>
<dbReference type="Pfam" id="PF02743">
    <property type="entry name" value="dCache_1"/>
    <property type="match status" value="1"/>
</dbReference>
<feature type="transmembrane region" description="Helical" evidence="9">
    <location>
        <begin position="29"/>
        <end position="50"/>
    </location>
</feature>
<comment type="caution">
    <text evidence="13">The sequence shown here is derived from an EMBL/GenBank/DDBJ whole genome shotgun (WGS) entry which is preliminary data.</text>
</comment>
<evidence type="ECO:0000313" key="13">
    <source>
        <dbReference type="EMBL" id="KAB1085255.1"/>
    </source>
</evidence>
<evidence type="ECO:0000256" key="6">
    <source>
        <dbReference type="ARBA" id="ARBA00023136"/>
    </source>
</evidence>
<evidence type="ECO:0000256" key="3">
    <source>
        <dbReference type="ARBA" id="ARBA00022475"/>
    </source>
</evidence>
<dbReference type="InterPro" id="IPR029787">
    <property type="entry name" value="Nucleotide_cyclase"/>
</dbReference>
<evidence type="ECO:0000259" key="10">
    <source>
        <dbReference type="PROSITE" id="PS50112"/>
    </source>
</evidence>
<dbReference type="SMART" id="SM00091">
    <property type="entry name" value="PAS"/>
    <property type="match status" value="1"/>
</dbReference>
<dbReference type="CDD" id="cd00130">
    <property type="entry name" value="PAS"/>
    <property type="match status" value="1"/>
</dbReference>
<dbReference type="EC" id="2.7.7.65" evidence="2"/>
<dbReference type="NCBIfam" id="TIGR00254">
    <property type="entry name" value="GGDEF"/>
    <property type="match status" value="1"/>
</dbReference>
<dbReference type="InterPro" id="IPR035965">
    <property type="entry name" value="PAS-like_dom_sf"/>
</dbReference>
<evidence type="ECO:0000256" key="1">
    <source>
        <dbReference type="ARBA" id="ARBA00004651"/>
    </source>
</evidence>
<dbReference type="PROSITE" id="PS50112">
    <property type="entry name" value="PAS"/>
    <property type="match status" value="1"/>
</dbReference>
<sequence>MSLTGGSQLLGRPVASVWEREMIGAIKFLPARTFAAVAFAVSGFVGLIAWGEYSSWRSQVAGIEAGLVQTAKALVQHADDTVMARFPLAALITRIEQERDVVDMPAKITQVMKRQVDTTPWLDALAVIDADGKMVATSSSIDASGMNFSDREYFVFHQSSDMQEPVLGRPLKNKLNGQWILPVTQRISNPDGSFGGVALAAFILTELTSFFQGFSLGSEGSFLLVRRDGVVLARAPFLQTQLGSSISNYDLFTDHLRQRHSGSYHYVSPIDGLQRIGGFSQSERSGLVGLAAVSQSEALATWMKGARIRWIACLILVAITGFLVWRWRRQVMLRRASEALLVAREAEFRLLAEGSADLIQRFNGHGIREYLSPSVREIFGVDAETMLGTHILENLHEDDHGAVTEVMARLREGSTRENMIVRRKRADGKQIWLETTLNRLPGGTGGTDIRIVAVTRDVTRQKSLQEELDVLANTDELTQLANRRSFNIHFEDMVLQAARQHAPLSLLMIDADHFKLFNDTYGHASGDDCLRAVANVVRGSIRRSKDLAARYGGEELAVLLPDTNGAGALKAAENIRQRVAGLQLPHEKNLPWGHVTISIGTATFYPAAGAELTTAELFERADYALYRAKNNGRNQVAAGGDEAARPTVRPEIKSV</sequence>
<dbReference type="PROSITE" id="PS50887">
    <property type="entry name" value="GGDEF"/>
    <property type="match status" value="1"/>
</dbReference>
<dbReference type="Proteomes" id="UP000386575">
    <property type="component" value="Unassembled WGS sequence"/>
</dbReference>
<dbReference type="InterPro" id="IPR033479">
    <property type="entry name" value="dCache_1"/>
</dbReference>
<dbReference type="NCBIfam" id="TIGR00229">
    <property type="entry name" value="sensory_box"/>
    <property type="match status" value="1"/>
</dbReference>
<dbReference type="InterPro" id="IPR000014">
    <property type="entry name" value="PAS"/>
</dbReference>
<dbReference type="Pfam" id="PF00990">
    <property type="entry name" value="GGDEF"/>
    <property type="match status" value="1"/>
</dbReference>
<dbReference type="SUPFAM" id="SSF55785">
    <property type="entry name" value="PYP-like sensor domain (PAS domain)"/>
    <property type="match status" value="1"/>
</dbReference>
<proteinExistence type="predicted"/>
<feature type="region of interest" description="Disordered" evidence="8">
    <location>
        <begin position="636"/>
        <end position="655"/>
    </location>
</feature>
<dbReference type="CDD" id="cd12915">
    <property type="entry name" value="PDC2_DGC_like"/>
    <property type="match status" value="1"/>
</dbReference>
<dbReference type="AlphaFoldDB" id="A0A6A1TMT9"/>
<dbReference type="Gene3D" id="3.30.450.20">
    <property type="entry name" value="PAS domain"/>
    <property type="match status" value="3"/>
</dbReference>
<dbReference type="Pfam" id="PF08448">
    <property type="entry name" value="PAS_4"/>
    <property type="match status" value="1"/>
</dbReference>
<keyword evidence="6 9" id="KW-0472">Membrane</keyword>
<dbReference type="PANTHER" id="PTHR45138">
    <property type="entry name" value="REGULATORY COMPONENTS OF SENSORY TRANSDUCTION SYSTEM"/>
    <property type="match status" value="1"/>
</dbReference>
<evidence type="ECO:0000256" key="2">
    <source>
        <dbReference type="ARBA" id="ARBA00012528"/>
    </source>
</evidence>
<accession>A0A6A1TMT9</accession>
<evidence type="ECO:0000256" key="4">
    <source>
        <dbReference type="ARBA" id="ARBA00022692"/>
    </source>
</evidence>
<name>A0A6A1TMT9_NEOGA</name>
<dbReference type="GO" id="GO:0043709">
    <property type="term" value="P:cell adhesion involved in single-species biofilm formation"/>
    <property type="evidence" value="ECO:0007669"/>
    <property type="project" value="TreeGrafter"/>
</dbReference>
<organism evidence="13 14">
    <name type="scientific">Neorhizobium galegae</name>
    <name type="common">Rhizobium galegae</name>
    <dbReference type="NCBI Taxonomy" id="399"/>
    <lineage>
        <taxon>Bacteria</taxon>
        <taxon>Pseudomonadati</taxon>
        <taxon>Pseudomonadota</taxon>
        <taxon>Alphaproteobacteria</taxon>
        <taxon>Hyphomicrobiales</taxon>
        <taxon>Rhizobiaceae</taxon>
        <taxon>Rhizobium/Agrobacterium group</taxon>
        <taxon>Neorhizobium</taxon>
    </lineage>
</organism>
<evidence type="ECO:0000256" key="8">
    <source>
        <dbReference type="SAM" id="MobiDB-lite"/>
    </source>
</evidence>
<dbReference type="GO" id="GO:0052621">
    <property type="term" value="F:diguanylate cyclase activity"/>
    <property type="evidence" value="ECO:0007669"/>
    <property type="project" value="UniProtKB-EC"/>
</dbReference>
<feature type="domain" description="PAC" evidence="11">
    <location>
        <begin position="414"/>
        <end position="470"/>
    </location>
</feature>
<dbReference type="InterPro" id="IPR043128">
    <property type="entry name" value="Rev_trsase/Diguanyl_cyclase"/>
</dbReference>
<comment type="catalytic activity">
    <reaction evidence="7">
        <text>2 GTP = 3',3'-c-di-GMP + 2 diphosphate</text>
        <dbReference type="Rhea" id="RHEA:24898"/>
        <dbReference type="ChEBI" id="CHEBI:33019"/>
        <dbReference type="ChEBI" id="CHEBI:37565"/>
        <dbReference type="ChEBI" id="CHEBI:58805"/>
        <dbReference type="EC" id="2.7.7.65"/>
    </reaction>
</comment>
<evidence type="ECO:0000256" key="9">
    <source>
        <dbReference type="SAM" id="Phobius"/>
    </source>
</evidence>
<dbReference type="CDD" id="cd01949">
    <property type="entry name" value="GGDEF"/>
    <property type="match status" value="1"/>
</dbReference>
<dbReference type="EMBL" id="VZUL01000002">
    <property type="protein sequence ID" value="KAB1085255.1"/>
    <property type="molecule type" value="Genomic_DNA"/>
</dbReference>
<dbReference type="GO" id="GO:1902201">
    <property type="term" value="P:negative regulation of bacterial-type flagellum-dependent cell motility"/>
    <property type="evidence" value="ECO:0007669"/>
    <property type="project" value="TreeGrafter"/>
</dbReference>
<dbReference type="PROSITE" id="PS50113">
    <property type="entry name" value="PAC"/>
    <property type="match status" value="1"/>
</dbReference>
<evidence type="ECO:0000259" key="11">
    <source>
        <dbReference type="PROSITE" id="PS50113"/>
    </source>
</evidence>
<feature type="domain" description="GGDEF" evidence="12">
    <location>
        <begin position="502"/>
        <end position="641"/>
    </location>
</feature>
<reference evidence="13 14" key="1">
    <citation type="submission" date="2019-09" db="EMBL/GenBank/DDBJ databases">
        <title>Genome sequencing of Ng87 strain.</title>
        <authorList>
            <person name="Karasev E.S."/>
            <person name="Andronov E."/>
        </authorList>
    </citation>
    <scope>NUCLEOTIDE SEQUENCE [LARGE SCALE GENOMIC DNA]</scope>
    <source>
        <strain evidence="13 14">Ng87</strain>
    </source>
</reference>
<keyword evidence="3" id="KW-1003">Cell membrane</keyword>
<dbReference type="Gene3D" id="3.30.70.270">
    <property type="match status" value="1"/>
</dbReference>
<keyword evidence="4 9" id="KW-0812">Transmembrane</keyword>
<gene>
    <name evidence="13" type="ORF">F4V91_01655</name>
</gene>
<protein>
    <recommendedName>
        <fullName evidence="2">diguanylate cyclase</fullName>
        <ecNumber evidence="2">2.7.7.65</ecNumber>
    </recommendedName>
</protein>
<dbReference type="GO" id="GO:0005886">
    <property type="term" value="C:plasma membrane"/>
    <property type="evidence" value="ECO:0007669"/>
    <property type="project" value="UniProtKB-SubCell"/>
</dbReference>
<dbReference type="InterPro" id="IPR013656">
    <property type="entry name" value="PAS_4"/>
</dbReference>
<feature type="compositionally biased region" description="Basic and acidic residues" evidence="8">
    <location>
        <begin position="642"/>
        <end position="655"/>
    </location>
</feature>
<dbReference type="PANTHER" id="PTHR45138:SF9">
    <property type="entry name" value="DIGUANYLATE CYCLASE DGCM-RELATED"/>
    <property type="match status" value="1"/>
</dbReference>
<keyword evidence="5 9" id="KW-1133">Transmembrane helix</keyword>
<evidence type="ECO:0000256" key="5">
    <source>
        <dbReference type="ARBA" id="ARBA00022989"/>
    </source>
</evidence>
<dbReference type="FunFam" id="3.30.70.270:FF:000001">
    <property type="entry name" value="Diguanylate cyclase domain protein"/>
    <property type="match status" value="1"/>
</dbReference>
<dbReference type="InterPro" id="IPR000160">
    <property type="entry name" value="GGDEF_dom"/>
</dbReference>
<dbReference type="InterPro" id="IPR000700">
    <property type="entry name" value="PAS-assoc_C"/>
</dbReference>
<evidence type="ECO:0000256" key="7">
    <source>
        <dbReference type="ARBA" id="ARBA00034247"/>
    </source>
</evidence>
<comment type="subcellular location">
    <subcellularLocation>
        <location evidence="1">Cell membrane</location>
        <topology evidence="1">Multi-pass membrane protein</topology>
    </subcellularLocation>
</comment>
<evidence type="ECO:0000259" key="12">
    <source>
        <dbReference type="PROSITE" id="PS50887"/>
    </source>
</evidence>
<feature type="transmembrane region" description="Helical" evidence="9">
    <location>
        <begin position="308"/>
        <end position="325"/>
    </location>
</feature>
<dbReference type="InterPro" id="IPR050469">
    <property type="entry name" value="Diguanylate_Cyclase"/>
</dbReference>
<feature type="domain" description="PAS" evidence="10">
    <location>
        <begin position="344"/>
        <end position="414"/>
    </location>
</feature>
<dbReference type="SUPFAM" id="SSF55073">
    <property type="entry name" value="Nucleotide cyclase"/>
    <property type="match status" value="1"/>
</dbReference>
<dbReference type="SMART" id="SM00267">
    <property type="entry name" value="GGDEF"/>
    <property type="match status" value="1"/>
</dbReference>
<dbReference type="CDD" id="cd12914">
    <property type="entry name" value="PDC1_DGC_like"/>
    <property type="match status" value="1"/>
</dbReference>